<feature type="region of interest" description="Disordered" evidence="1">
    <location>
        <begin position="52"/>
        <end position="117"/>
    </location>
</feature>
<sequence length="651" mass="71211">MESFLVDSEDFSMADILDLRGMSLLDQQPQEREVQLPSRIHSHHDALAIEHQRQIEESCRKSKPQNNSTSGTGSDNKRQGRRSLPPNLDHIMELLPSDPPRLKKEGRRSLPPMSDQTLQNLFPENELDVQFQQDLWDRATGQHQSTKKMEPEDDESEAESICGSASFYATDILDEKPRAGPAGISLDGTGIGSIYPARSREKLVSEKSGKDKDSPRTSFTRRGANKAATSIYDLAKPGVPNLDPTRSLAQGFDEEPGAFRVTEDGQTEPGCSDRVSRKDKGGKSSLSSSYRLTPAPQAASSDNDTRSSDDEDDQKMGAVAVEAEIVPTTESQSAPQVAKPVLHSNRSSTTGSQLQSDLGVVDTPEASSISNSTLDNAPPGAEQIHSAPDGEEAPLLTQNGPDMSLLLQHCEFPLDRMLPHLFPYHASIGGVDVSPPSATTTTPPPTAVKRKKFRLFSCFRRLRKRRRKSKGDSLQEPKQDTCPSVAYVRTTSNPDEVSTMTPLDYLSRRTATGDEATKKLERRDWQLLERIQNGAIGIGTSPELIHILLDGIVTACVAMKSSDKKKKKAPAVAMDPTGYDEAHGVLIQSQNAVGWDKFLSGQGIACEWTVLQQQHLSNDGGAPSNDGMAASWEDTMRNILVLNYTLWMNAA</sequence>
<proteinExistence type="predicted"/>
<feature type="compositionally biased region" description="Polar residues" evidence="1">
    <location>
        <begin position="344"/>
        <end position="356"/>
    </location>
</feature>
<dbReference type="AlphaFoldDB" id="A0A9N8HJ90"/>
<gene>
    <name evidence="2" type="ORF">SEMRO_645_G180590.1</name>
</gene>
<feature type="compositionally biased region" description="Low complexity" evidence="1">
    <location>
        <begin position="283"/>
        <end position="292"/>
    </location>
</feature>
<feature type="region of interest" description="Disordered" evidence="1">
    <location>
        <begin position="176"/>
        <end position="399"/>
    </location>
</feature>
<reference evidence="2" key="1">
    <citation type="submission" date="2020-06" db="EMBL/GenBank/DDBJ databases">
        <authorList>
            <consortium name="Plant Systems Biology data submission"/>
        </authorList>
    </citation>
    <scope>NUCLEOTIDE SEQUENCE</scope>
    <source>
        <strain evidence="2">D6</strain>
    </source>
</reference>
<feature type="region of interest" description="Disordered" evidence="1">
    <location>
        <begin position="140"/>
        <end position="160"/>
    </location>
</feature>
<protein>
    <submittedName>
        <fullName evidence="2">Uncharacterized protein</fullName>
    </submittedName>
</protein>
<organism evidence="2 3">
    <name type="scientific">Seminavis robusta</name>
    <dbReference type="NCBI Taxonomy" id="568900"/>
    <lineage>
        <taxon>Eukaryota</taxon>
        <taxon>Sar</taxon>
        <taxon>Stramenopiles</taxon>
        <taxon>Ochrophyta</taxon>
        <taxon>Bacillariophyta</taxon>
        <taxon>Bacillariophyceae</taxon>
        <taxon>Bacillariophycidae</taxon>
        <taxon>Naviculales</taxon>
        <taxon>Naviculaceae</taxon>
        <taxon>Seminavis</taxon>
    </lineage>
</organism>
<comment type="caution">
    <text evidence="2">The sequence shown here is derived from an EMBL/GenBank/DDBJ whole genome shotgun (WGS) entry which is preliminary data.</text>
</comment>
<feature type="compositionally biased region" description="Polar residues" evidence="1">
    <location>
        <begin position="64"/>
        <end position="74"/>
    </location>
</feature>
<evidence type="ECO:0000256" key="1">
    <source>
        <dbReference type="SAM" id="MobiDB-lite"/>
    </source>
</evidence>
<dbReference type="Proteomes" id="UP001153069">
    <property type="component" value="Unassembled WGS sequence"/>
</dbReference>
<evidence type="ECO:0000313" key="2">
    <source>
        <dbReference type="EMBL" id="CAB9514300.1"/>
    </source>
</evidence>
<keyword evidence="3" id="KW-1185">Reference proteome</keyword>
<dbReference type="EMBL" id="CAICTM010000644">
    <property type="protein sequence ID" value="CAB9514300.1"/>
    <property type="molecule type" value="Genomic_DNA"/>
</dbReference>
<feature type="compositionally biased region" description="Basic and acidic residues" evidence="1">
    <location>
        <begin position="198"/>
        <end position="215"/>
    </location>
</feature>
<accession>A0A9N8HJ90</accession>
<name>A0A9N8HJ90_9STRA</name>
<evidence type="ECO:0000313" key="3">
    <source>
        <dbReference type="Proteomes" id="UP001153069"/>
    </source>
</evidence>
<feature type="compositionally biased region" description="Polar residues" evidence="1">
    <location>
        <begin position="365"/>
        <end position="375"/>
    </location>
</feature>